<dbReference type="InterPro" id="IPR000008">
    <property type="entry name" value="C2_dom"/>
</dbReference>
<evidence type="ECO:0000313" key="13">
    <source>
        <dbReference type="EMBL" id="POS70271.1"/>
    </source>
</evidence>
<feature type="domain" description="C2" evidence="11">
    <location>
        <begin position="181"/>
        <end position="314"/>
    </location>
</feature>
<dbReference type="EMBL" id="MAVT02001708">
    <property type="protein sequence ID" value="POS70271.1"/>
    <property type="molecule type" value="Genomic_DNA"/>
</dbReference>
<dbReference type="InterPro" id="IPR039010">
    <property type="entry name" value="Synaptotagmin_SMP"/>
</dbReference>
<evidence type="ECO:0000256" key="9">
    <source>
        <dbReference type="ARBA" id="ARBA00023121"/>
    </source>
</evidence>
<dbReference type="SMART" id="SM00239">
    <property type="entry name" value="C2"/>
    <property type="match status" value="2"/>
</dbReference>
<dbReference type="InterPro" id="IPR031468">
    <property type="entry name" value="SMP_LBD"/>
</dbReference>
<dbReference type="GO" id="GO:0016020">
    <property type="term" value="C:membrane"/>
    <property type="evidence" value="ECO:0007669"/>
    <property type="project" value="UniProtKB-SubCell"/>
</dbReference>
<dbReference type="Gene3D" id="2.60.40.150">
    <property type="entry name" value="C2 domain"/>
    <property type="match status" value="1"/>
</dbReference>
<keyword evidence="14" id="KW-1185">Reference proteome</keyword>
<keyword evidence="10" id="KW-0472">Membrane</keyword>
<dbReference type="GO" id="GO:0008289">
    <property type="term" value="F:lipid binding"/>
    <property type="evidence" value="ECO:0007669"/>
    <property type="project" value="UniProtKB-KW"/>
</dbReference>
<name>A0A2P5HJ81_DIAHE</name>
<evidence type="ECO:0000256" key="4">
    <source>
        <dbReference type="ARBA" id="ARBA00022723"/>
    </source>
</evidence>
<keyword evidence="4" id="KW-0479">Metal-binding</keyword>
<protein>
    <submittedName>
        <fullName evidence="13">C2 domain-containing protein</fullName>
    </submittedName>
</protein>
<evidence type="ECO:0000256" key="5">
    <source>
        <dbReference type="ARBA" id="ARBA00022737"/>
    </source>
</evidence>
<evidence type="ECO:0000256" key="8">
    <source>
        <dbReference type="ARBA" id="ARBA00023055"/>
    </source>
</evidence>
<evidence type="ECO:0000259" key="11">
    <source>
        <dbReference type="PROSITE" id="PS50004"/>
    </source>
</evidence>
<dbReference type="SUPFAM" id="SSF49562">
    <property type="entry name" value="C2 domain (Calcium/lipid-binding domain, CaLB)"/>
    <property type="match status" value="1"/>
</dbReference>
<keyword evidence="7" id="KW-1133">Transmembrane helix</keyword>
<feature type="domain" description="SMP-LTD" evidence="12">
    <location>
        <begin position="13"/>
        <end position="190"/>
    </location>
</feature>
<organism evidence="13 14">
    <name type="scientific">Diaporthe helianthi</name>
    <dbReference type="NCBI Taxonomy" id="158607"/>
    <lineage>
        <taxon>Eukaryota</taxon>
        <taxon>Fungi</taxon>
        <taxon>Dikarya</taxon>
        <taxon>Ascomycota</taxon>
        <taxon>Pezizomycotina</taxon>
        <taxon>Sordariomycetes</taxon>
        <taxon>Sordariomycetidae</taxon>
        <taxon>Diaporthales</taxon>
        <taxon>Diaporthaceae</taxon>
        <taxon>Diaporthe</taxon>
    </lineage>
</organism>
<dbReference type="GO" id="GO:0006869">
    <property type="term" value="P:lipid transport"/>
    <property type="evidence" value="ECO:0007669"/>
    <property type="project" value="UniProtKB-KW"/>
</dbReference>
<dbReference type="STRING" id="158607.A0A2P5HJ81"/>
<comment type="caution">
    <text evidence="13">The sequence shown here is derived from an EMBL/GenBank/DDBJ whole genome shotgun (WGS) entry which is preliminary data.</text>
</comment>
<dbReference type="CDD" id="cd21670">
    <property type="entry name" value="SMP_ESyt"/>
    <property type="match status" value="1"/>
</dbReference>
<dbReference type="GO" id="GO:0012505">
    <property type="term" value="C:endomembrane system"/>
    <property type="evidence" value="ECO:0007669"/>
    <property type="project" value="UniProtKB-ARBA"/>
</dbReference>
<keyword evidence="2" id="KW-0813">Transport</keyword>
<proteinExistence type="predicted"/>
<dbReference type="PROSITE" id="PS51847">
    <property type="entry name" value="SMP"/>
    <property type="match status" value="1"/>
</dbReference>
<keyword evidence="6" id="KW-0106">Calcium</keyword>
<gene>
    <name evidence="13" type="ORF">DHEL01_v211335</name>
</gene>
<keyword evidence="3" id="KW-0812">Transmembrane</keyword>
<reference evidence="13" key="1">
    <citation type="submission" date="2017-09" db="EMBL/GenBank/DDBJ databases">
        <title>Polyketide synthases of a Diaporthe helianthi virulent isolate.</title>
        <authorList>
            <person name="Baroncelli R."/>
        </authorList>
    </citation>
    <scope>NUCLEOTIDE SEQUENCE [LARGE SCALE GENOMIC DNA]</scope>
    <source>
        <strain evidence="13">7/96</strain>
    </source>
</reference>
<evidence type="ECO:0000256" key="7">
    <source>
        <dbReference type="ARBA" id="ARBA00022989"/>
    </source>
</evidence>
<dbReference type="PANTHER" id="PTHR45761:SF1">
    <property type="entry name" value="EXTENDED SYNAPTOTAGMIN-LIKE PROTEIN 2, ISOFORM C"/>
    <property type="match status" value="1"/>
</dbReference>
<dbReference type="Proteomes" id="UP000094444">
    <property type="component" value="Unassembled WGS sequence"/>
</dbReference>
<dbReference type="OrthoDB" id="1029639at2759"/>
<dbReference type="InParanoid" id="A0A2P5HJ81"/>
<evidence type="ECO:0000259" key="12">
    <source>
        <dbReference type="PROSITE" id="PS51847"/>
    </source>
</evidence>
<accession>A0A2P5HJ81</accession>
<dbReference type="CDD" id="cd00030">
    <property type="entry name" value="C2"/>
    <property type="match status" value="1"/>
</dbReference>
<evidence type="ECO:0000256" key="6">
    <source>
        <dbReference type="ARBA" id="ARBA00022837"/>
    </source>
</evidence>
<sequence>MAHLVEKLTASGGTESAGFLNDIVAQLWPNINVAGGRMVKEIVEPILASTLPGPLSSLRFTKVDLGQEPIRISEVDVHKTQNGGIKLDMDIVWDGKSDIDLEGSLVPKLGIRNIHLKGRLSVLLAPLTNIIPLIGAAQVAFINPPHLKLDFTDAANIADGFLVDKAIRKVILNIVSSMAVLPNRFLVKLDSNNNYFKTYLPHVGVLRLTVEKATGVQGPKHNAVMKLLNKIVKDVPDCYCKVAVGAGDEWRTTTKKDDNNPEWNETRDFLVADNDQEIVIDVQDEDLGSDDDIGIATITVKDILLGGGSKELELFHQGQPTNAKVSIRAQFLNFVDDAGILSSKSDAEEGQMVGLATVLIGSVSGLQGQREELNPSIKVTWGENEFFTAAKSYTPGTDIFNPSFDQAFRIPLTAALLANPASFKLTLLNKKDDQGSFEIPFSDILQAPGLIKEDSFTVGMGVTVRASISLRALRLAH</sequence>
<dbReference type="InterPro" id="IPR051634">
    <property type="entry name" value="Extended_Synaptotagmin"/>
</dbReference>
<dbReference type="PROSITE" id="PS50004">
    <property type="entry name" value="C2"/>
    <property type="match status" value="1"/>
</dbReference>
<evidence type="ECO:0000256" key="2">
    <source>
        <dbReference type="ARBA" id="ARBA00022448"/>
    </source>
</evidence>
<comment type="subcellular location">
    <subcellularLocation>
        <location evidence="1">Membrane</location>
    </subcellularLocation>
</comment>
<dbReference type="Pfam" id="PF17047">
    <property type="entry name" value="SMP_LBD"/>
    <property type="match status" value="1"/>
</dbReference>
<keyword evidence="9" id="KW-0446">Lipid-binding</keyword>
<dbReference type="PANTHER" id="PTHR45761">
    <property type="entry name" value="EXTENDED SYNAPTOTAGMIN-LIKE PROTEIN 2, ISOFORM C"/>
    <property type="match status" value="1"/>
</dbReference>
<evidence type="ECO:0000256" key="1">
    <source>
        <dbReference type="ARBA" id="ARBA00004370"/>
    </source>
</evidence>
<dbReference type="Pfam" id="PF00168">
    <property type="entry name" value="C2"/>
    <property type="match status" value="1"/>
</dbReference>
<dbReference type="GO" id="GO:0005737">
    <property type="term" value="C:cytoplasm"/>
    <property type="evidence" value="ECO:0007669"/>
    <property type="project" value="UniProtKB-ARBA"/>
</dbReference>
<keyword evidence="5" id="KW-0677">Repeat</keyword>
<dbReference type="GO" id="GO:0046872">
    <property type="term" value="F:metal ion binding"/>
    <property type="evidence" value="ECO:0007669"/>
    <property type="project" value="UniProtKB-KW"/>
</dbReference>
<evidence type="ECO:0000313" key="14">
    <source>
        <dbReference type="Proteomes" id="UP000094444"/>
    </source>
</evidence>
<dbReference type="AlphaFoldDB" id="A0A2P5HJ81"/>
<evidence type="ECO:0000256" key="10">
    <source>
        <dbReference type="ARBA" id="ARBA00023136"/>
    </source>
</evidence>
<dbReference type="InterPro" id="IPR035892">
    <property type="entry name" value="C2_domain_sf"/>
</dbReference>
<evidence type="ECO:0000256" key="3">
    <source>
        <dbReference type="ARBA" id="ARBA00022692"/>
    </source>
</evidence>
<keyword evidence="8" id="KW-0445">Lipid transport</keyword>